<sequence>MLLLVAWEVWNERNVRIFRRIYFSAASLIANIKDQARMWCFVSEKS</sequence>
<reference evidence="1 2" key="1">
    <citation type="submission" date="2016-09" db="EMBL/GenBank/DDBJ databases">
        <title>The draft genome of Dichanthelium oligosanthes: A C3 panicoid grass species.</title>
        <authorList>
            <person name="Studer A.J."/>
            <person name="Schnable J.C."/>
            <person name="Brutnell T.P."/>
        </authorList>
    </citation>
    <scope>NUCLEOTIDE SEQUENCE [LARGE SCALE GENOMIC DNA]</scope>
    <source>
        <strain evidence="2">cv. Kellogg 1175</strain>
        <tissue evidence="1">Leaf</tissue>
    </source>
</reference>
<evidence type="ECO:0000313" key="1">
    <source>
        <dbReference type="EMBL" id="OEL30396.1"/>
    </source>
</evidence>
<evidence type="ECO:0000313" key="2">
    <source>
        <dbReference type="Proteomes" id="UP000095767"/>
    </source>
</evidence>
<accession>A0A1E5VZ59</accession>
<keyword evidence="2" id="KW-1185">Reference proteome</keyword>
<dbReference type="AlphaFoldDB" id="A0A1E5VZ59"/>
<comment type="caution">
    <text evidence="1">The sequence shown here is derived from an EMBL/GenBank/DDBJ whole genome shotgun (WGS) entry which is preliminary data.</text>
</comment>
<dbReference type="EMBL" id="LWDX02025781">
    <property type="protein sequence ID" value="OEL30396.1"/>
    <property type="molecule type" value="Genomic_DNA"/>
</dbReference>
<proteinExistence type="predicted"/>
<dbReference type="Proteomes" id="UP000095767">
    <property type="component" value="Unassembled WGS sequence"/>
</dbReference>
<name>A0A1E5VZ59_9POAL</name>
<organism evidence="1 2">
    <name type="scientific">Dichanthelium oligosanthes</name>
    <dbReference type="NCBI Taxonomy" id="888268"/>
    <lineage>
        <taxon>Eukaryota</taxon>
        <taxon>Viridiplantae</taxon>
        <taxon>Streptophyta</taxon>
        <taxon>Embryophyta</taxon>
        <taxon>Tracheophyta</taxon>
        <taxon>Spermatophyta</taxon>
        <taxon>Magnoliopsida</taxon>
        <taxon>Liliopsida</taxon>
        <taxon>Poales</taxon>
        <taxon>Poaceae</taxon>
        <taxon>PACMAD clade</taxon>
        <taxon>Panicoideae</taxon>
        <taxon>Panicodae</taxon>
        <taxon>Paniceae</taxon>
        <taxon>Dichantheliinae</taxon>
        <taxon>Dichanthelium</taxon>
    </lineage>
</organism>
<gene>
    <name evidence="1" type="ORF">BAE44_0008584</name>
</gene>
<protein>
    <submittedName>
        <fullName evidence="1">Uncharacterized protein</fullName>
    </submittedName>
</protein>
<dbReference type="OrthoDB" id="692500at2759"/>